<reference evidence="2" key="1">
    <citation type="journal article" date="2021" name="PeerJ">
        <title>Extensive microbial diversity within the chicken gut microbiome revealed by metagenomics and culture.</title>
        <authorList>
            <person name="Gilroy R."/>
            <person name="Ravi A."/>
            <person name="Getino M."/>
            <person name="Pursley I."/>
            <person name="Horton D.L."/>
            <person name="Alikhan N.F."/>
            <person name="Baker D."/>
            <person name="Gharbi K."/>
            <person name="Hall N."/>
            <person name="Watson M."/>
            <person name="Adriaenssens E.M."/>
            <person name="Foster-Nyarko E."/>
            <person name="Jarju S."/>
            <person name="Secka A."/>
            <person name="Antonio M."/>
            <person name="Oren A."/>
            <person name="Chaudhuri R.R."/>
            <person name="La Ragione R."/>
            <person name="Hildebrand F."/>
            <person name="Pallen M.J."/>
        </authorList>
    </citation>
    <scope>NUCLEOTIDE SEQUENCE</scope>
    <source>
        <strain evidence="2">3204</strain>
    </source>
</reference>
<proteinExistence type="inferred from homology"/>
<dbReference type="EMBL" id="DXCM01000098">
    <property type="protein sequence ID" value="HIY93925.1"/>
    <property type="molecule type" value="Genomic_DNA"/>
</dbReference>
<evidence type="ECO:0000313" key="3">
    <source>
        <dbReference type="Proteomes" id="UP000824013"/>
    </source>
</evidence>
<dbReference type="SUPFAM" id="SSF52799">
    <property type="entry name" value="(Phosphotyrosine protein) phosphatases II"/>
    <property type="match status" value="1"/>
</dbReference>
<dbReference type="PANTHER" id="PTHR31126:SF1">
    <property type="entry name" value="TYROSINE SPECIFIC PROTEIN PHOSPHATASES DOMAIN-CONTAINING PROTEIN"/>
    <property type="match status" value="1"/>
</dbReference>
<name>A0A9D1ZQL6_9LACO</name>
<evidence type="ECO:0000256" key="1">
    <source>
        <dbReference type="ARBA" id="ARBA00009580"/>
    </source>
</evidence>
<dbReference type="InterPro" id="IPR029021">
    <property type="entry name" value="Prot-tyrosine_phosphatase-like"/>
</dbReference>
<dbReference type="PANTHER" id="PTHR31126">
    <property type="entry name" value="TYROSINE-PROTEIN PHOSPHATASE"/>
    <property type="match status" value="1"/>
</dbReference>
<dbReference type="Pfam" id="PF13350">
    <property type="entry name" value="Y_phosphatase3"/>
    <property type="match status" value="1"/>
</dbReference>
<accession>A0A9D1ZQL6</accession>
<dbReference type="InterPro" id="IPR026893">
    <property type="entry name" value="Tyr/Ser_Pase_IphP-type"/>
</dbReference>
<gene>
    <name evidence="2" type="ORF">H9820_13410</name>
</gene>
<dbReference type="GO" id="GO:0004721">
    <property type="term" value="F:phosphoprotein phosphatase activity"/>
    <property type="evidence" value="ECO:0007669"/>
    <property type="project" value="InterPro"/>
</dbReference>
<protein>
    <submittedName>
        <fullName evidence="2">Tyrosine-protein phosphatase</fullName>
    </submittedName>
</protein>
<reference evidence="2" key="2">
    <citation type="submission" date="2021-04" db="EMBL/GenBank/DDBJ databases">
        <authorList>
            <person name="Gilroy R."/>
        </authorList>
    </citation>
    <scope>NUCLEOTIDE SEQUENCE</scope>
    <source>
        <strain evidence="2">3204</strain>
    </source>
</reference>
<sequence>MIEQNNTHFISLQGTFNTRDLGGYRTQSGKYIKKNRLFRSDDLYKLTASDIKWFENLGLTTVIDFRNFNERKNRPDRIIKGVKYYDLSPDDETAALASADLKSDKRKIDKLIEQKKQNKLDLTGDGLKESMVRFVRDSETQKLYRQVLEIHIKDNDSVILQHCRGGKDRTGYGSALVLFALGVSEDDVVSDYMLTAKYNADRNRRRMDEYKQYTEDPVVLKYLSNAMSTRKEVIEAGITEMKKISGSPIQYIENELGFDKDKINLLRSIYLN</sequence>
<comment type="similarity">
    <text evidence="1">Belongs to the protein-tyrosine phosphatase family.</text>
</comment>
<dbReference type="Gene3D" id="3.90.190.10">
    <property type="entry name" value="Protein tyrosine phosphatase superfamily"/>
    <property type="match status" value="1"/>
</dbReference>
<organism evidence="2 3">
    <name type="scientific">Candidatus Companilactobacillus pullicola</name>
    <dbReference type="NCBI Taxonomy" id="2838523"/>
    <lineage>
        <taxon>Bacteria</taxon>
        <taxon>Bacillati</taxon>
        <taxon>Bacillota</taxon>
        <taxon>Bacilli</taxon>
        <taxon>Lactobacillales</taxon>
        <taxon>Lactobacillaceae</taxon>
        <taxon>Companilactobacillus</taxon>
    </lineage>
</organism>
<dbReference type="AlphaFoldDB" id="A0A9D1ZQL6"/>
<comment type="caution">
    <text evidence="2">The sequence shown here is derived from an EMBL/GenBank/DDBJ whole genome shotgun (WGS) entry which is preliminary data.</text>
</comment>
<dbReference type="Proteomes" id="UP000824013">
    <property type="component" value="Unassembled WGS sequence"/>
</dbReference>
<evidence type="ECO:0000313" key="2">
    <source>
        <dbReference type="EMBL" id="HIY93925.1"/>
    </source>
</evidence>